<feature type="compositionally biased region" description="Basic residues" evidence="1">
    <location>
        <begin position="51"/>
        <end position="70"/>
    </location>
</feature>
<organism evidence="3 4">
    <name type="scientific">Pseudoduganella plicata</name>
    <dbReference type="NCBI Taxonomy" id="321984"/>
    <lineage>
        <taxon>Bacteria</taxon>
        <taxon>Pseudomonadati</taxon>
        <taxon>Pseudomonadota</taxon>
        <taxon>Betaproteobacteria</taxon>
        <taxon>Burkholderiales</taxon>
        <taxon>Oxalobacteraceae</taxon>
        <taxon>Telluria group</taxon>
        <taxon>Pseudoduganella</taxon>
    </lineage>
</organism>
<feature type="compositionally biased region" description="Basic residues" evidence="1">
    <location>
        <begin position="20"/>
        <end position="30"/>
    </location>
</feature>
<evidence type="ECO:0000313" key="3">
    <source>
        <dbReference type="EMBL" id="QBQ39340.1"/>
    </source>
</evidence>
<evidence type="ECO:0000259" key="2">
    <source>
        <dbReference type="Pfam" id="PF13946"/>
    </source>
</evidence>
<name>A0ABX5SIC7_9BURK</name>
<protein>
    <submittedName>
        <fullName evidence="3">DUF4214 domain-containing protein</fullName>
    </submittedName>
</protein>
<gene>
    <name evidence="3" type="ORF">E1742_08485</name>
</gene>
<feature type="region of interest" description="Disordered" evidence="1">
    <location>
        <begin position="1"/>
        <end position="30"/>
    </location>
</feature>
<dbReference type="Pfam" id="PF13946">
    <property type="entry name" value="DUF4214"/>
    <property type="match status" value="1"/>
</dbReference>
<reference evidence="3 4" key="1">
    <citation type="submission" date="2019-03" db="EMBL/GenBank/DDBJ databases">
        <title>Draft Genome Sequences of Six Type Strains of the Genus Massilia.</title>
        <authorList>
            <person name="Miess H."/>
            <person name="Frediansyhah A."/>
            <person name="Gross H."/>
        </authorList>
    </citation>
    <scope>NUCLEOTIDE SEQUENCE [LARGE SCALE GENOMIC DNA]</scope>
    <source>
        <strain evidence="3 4">DSM 17505</strain>
    </source>
</reference>
<evidence type="ECO:0000256" key="1">
    <source>
        <dbReference type="SAM" id="MobiDB-lite"/>
    </source>
</evidence>
<dbReference type="Proteomes" id="UP000294359">
    <property type="component" value="Chromosome"/>
</dbReference>
<accession>A0ABX5SIC7</accession>
<feature type="domain" description="DUF4214" evidence="2">
    <location>
        <begin position="136"/>
        <end position="177"/>
    </location>
</feature>
<evidence type="ECO:0000313" key="4">
    <source>
        <dbReference type="Proteomes" id="UP000294359"/>
    </source>
</evidence>
<keyword evidence="4" id="KW-1185">Reference proteome</keyword>
<dbReference type="InterPro" id="IPR025282">
    <property type="entry name" value="DUF4214"/>
</dbReference>
<dbReference type="EMBL" id="CP038026">
    <property type="protein sequence ID" value="QBQ39340.1"/>
    <property type="molecule type" value="Genomic_DNA"/>
</dbReference>
<sequence length="239" mass="26439">MARQAGRHGRAGAVACRRAGGVRHQSRAPRTLCRRYRRRGGGCDGRARLDHRQRRRSPRRGRRQRRGGWRRRHRYGRLCGQAVRLGPARDGWRGRRADECVGGRGGYGVRHRTERIRRRHAGPVIYPGGQVETLGLLYQAVLDRAADLPGLAWWAGQHLTAAQLAVGFAQSAEFRARYDSMSDIGFVQALYANSGLAADAAGGATNWIAYLEQHTRADLIGTWIGQDAVLAAQLTSTGL</sequence>
<feature type="region of interest" description="Disordered" evidence="1">
    <location>
        <begin position="44"/>
        <end position="70"/>
    </location>
</feature>
<feature type="compositionally biased region" description="Basic residues" evidence="1">
    <location>
        <begin position="1"/>
        <end position="10"/>
    </location>
</feature>
<proteinExistence type="predicted"/>